<dbReference type="InterPro" id="IPR011006">
    <property type="entry name" value="CheY-like_superfamily"/>
</dbReference>
<sequence>MKIKVLIIDDEPQAIEVIANYIRNFPELELVEKCDNAVRAFQILQSTPVDLLFLDIKMPGLLGTDLVKTLKRPPRIIFTTAYQNFALEAFELNALDYLLKPISFDRFLKAMEKVLDYYKLKQNTGLTLKAEPVQTPTESVLYLRVERKMVKVRVSDIYWIESAKDYIKVFLKDRVLISKQKISTLEELLPENQFIRIHRSFMVACDKIESYHSYCIEILGKQLPIGRNYKLESQKKLRELFGNFS</sequence>
<dbReference type="GO" id="GO:0003677">
    <property type="term" value="F:DNA binding"/>
    <property type="evidence" value="ECO:0007669"/>
    <property type="project" value="UniProtKB-KW"/>
</dbReference>
<dbReference type="PANTHER" id="PTHR37299">
    <property type="entry name" value="TRANSCRIPTIONAL REGULATOR-RELATED"/>
    <property type="match status" value="1"/>
</dbReference>
<proteinExistence type="predicted"/>
<dbReference type="Gene3D" id="3.40.50.2300">
    <property type="match status" value="1"/>
</dbReference>
<feature type="modified residue" description="4-aspartylphosphate" evidence="1">
    <location>
        <position position="55"/>
    </location>
</feature>
<comment type="caution">
    <text evidence="4">The sequence shown here is derived from an EMBL/GenBank/DDBJ whole genome shotgun (WGS) entry which is preliminary data.</text>
</comment>
<dbReference type="InterPro" id="IPR007492">
    <property type="entry name" value="LytTR_DNA-bd_dom"/>
</dbReference>
<dbReference type="SUPFAM" id="SSF52172">
    <property type="entry name" value="CheY-like"/>
    <property type="match status" value="1"/>
</dbReference>
<keyword evidence="1" id="KW-0597">Phosphoprotein</keyword>
<dbReference type="Proteomes" id="UP000283433">
    <property type="component" value="Unassembled WGS sequence"/>
</dbReference>
<reference evidence="4 5" key="1">
    <citation type="submission" date="2016-07" db="EMBL/GenBank/DDBJ databases">
        <title>Genome of Pelobium manganitolerans.</title>
        <authorList>
            <person name="Wu S."/>
            <person name="Wang G."/>
        </authorList>
    </citation>
    <scope>NUCLEOTIDE SEQUENCE [LARGE SCALE GENOMIC DNA]</scope>
    <source>
        <strain evidence="4 5">YS-25</strain>
    </source>
</reference>
<dbReference type="PROSITE" id="PS50930">
    <property type="entry name" value="HTH_LYTTR"/>
    <property type="match status" value="1"/>
</dbReference>
<feature type="domain" description="HTH LytTR-type" evidence="3">
    <location>
        <begin position="141"/>
        <end position="243"/>
    </location>
</feature>
<dbReference type="SMART" id="SM00448">
    <property type="entry name" value="REC"/>
    <property type="match status" value="1"/>
</dbReference>
<protein>
    <submittedName>
        <fullName evidence="4">DNA-binding response regulator</fullName>
    </submittedName>
</protein>
<dbReference type="PROSITE" id="PS50110">
    <property type="entry name" value="RESPONSE_REGULATORY"/>
    <property type="match status" value="1"/>
</dbReference>
<dbReference type="RefSeq" id="WP_120181065.1">
    <property type="nucleotide sequence ID" value="NZ_MBTA01000006.1"/>
</dbReference>
<evidence type="ECO:0000313" key="5">
    <source>
        <dbReference type="Proteomes" id="UP000283433"/>
    </source>
</evidence>
<dbReference type="PANTHER" id="PTHR37299:SF1">
    <property type="entry name" value="STAGE 0 SPORULATION PROTEIN A HOMOLOG"/>
    <property type="match status" value="1"/>
</dbReference>
<dbReference type="AlphaFoldDB" id="A0A419S8A5"/>
<dbReference type="GO" id="GO:0000156">
    <property type="term" value="F:phosphorelay response regulator activity"/>
    <property type="evidence" value="ECO:0007669"/>
    <property type="project" value="InterPro"/>
</dbReference>
<name>A0A419S8A5_9SPHI</name>
<gene>
    <name evidence="4" type="ORF">BCY91_16250</name>
</gene>
<dbReference type="Pfam" id="PF00072">
    <property type="entry name" value="Response_reg"/>
    <property type="match status" value="1"/>
</dbReference>
<keyword evidence="4" id="KW-0238">DNA-binding</keyword>
<evidence type="ECO:0000256" key="1">
    <source>
        <dbReference type="PROSITE-ProRule" id="PRU00169"/>
    </source>
</evidence>
<accession>A0A419S8A5</accession>
<evidence type="ECO:0000313" key="4">
    <source>
        <dbReference type="EMBL" id="RKD17995.1"/>
    </source>
</evidence>
<dbReference type="Pfam" id="PF04397">
    <property type="entry name" value="LytTR"/>
    <property type="match status" value="1"/>
</dbReference>
<organism evidence="4 5">
    <name type="scientific">Pelobium manganitolerans</name>
    <dbReference type="NCBI Taxonomy" id="1842495"/>
    <lineage>
        <taxon>Bacteria</taxon>
        <taxon>Pseudomonadati</taxon>
        <taxon>Bacteroidota</taxon>
        <taxon>Sphingobacteriia</taxon>
        <taxon>Sphingobacteriales</taxon>
        <taxon>Sphingobacteriaceae</taxon>
        <taxon>Pelobium</taxon>
    </lineage>
</organism>
<dbReference type="InterPro" id="IPR001789">
    <property type="entry name" value="Sig_transdc_resp-reg_receiver"/>
</dbReference>
<dbReference type="Gene3D" id="2.40.50.1020">
    <property type="entry name" value="LytTr DNA-binding domain"/>
    <property type="match status" value="1"/>
</dbReference>
<dbReference type="EMBL" id="MBTA01000006">
    <property type="protein sequence ID" value="RKD17995.1"/>
    <property type="molecule type" value="Genomic_DNA"/>
</dbReference>
<feature type="domain" description="Response regulatory" evidence="2">
    <location>
        <begin position="4"/>
        <end position="115"/>
    </location>
</feature>
<keyword evidence="5" id="KW-1185">Reference proteome</keyword>
<dbReference type="OrthoDB" id="9787344at2"/>
<dbReference type="InterPro" id="IPR046947">
    <property type="entry name" value="LytR-like"/>
</dbReference>
<evidence type="ECO:0000259" key="2">
    <source>
        <dbReference type="PROSITE" id="PS50110"/>
    </source>
</evidence>
<evidence type="ECO:0000259" key="3">
    <source>
        <dbReference type="PROSITE" id="PS50930"/>
    </source>
</evidence>
<dbReference type="SMART" id="SM00850">
    <property type="entry name" value="LytTR"/>
    <property type="match status" value="1"/>
</dbReference>